<comment type="caution">
    <text evidence="6">The sequence shown here is derived from an EMBL/GenBank/DDBJ whole genome shotgun (WGS) entry which is preliminary data.</text>
</comment>
<dbReference type="PROSITE" id="PS51450">
    <property type="entry name" value="LRR"/>
    <property type="match status" value="1"/>
</dbReference>
<feature type="compositionally biased region" description="Basic and acidic residues" evidence="4">
    <location>
        <begin position="8"/>
        <end position="29"/>
    </location>
</feature>
<feature type="region of interest" description="Disordered" evidence="4">
    <location>
        <begin position="1"/>
        <end position="68"/>
    </location>
</feature>
<feature type="transmembrane region" description="Helical" evidence="5">
    <location>
        <begin position="79"/>
        <end position="101"/>
    </location>
</feature>
<dbReference type="SUPFAM" id="SSF52058">
    <property type="entry name" value="L domain-like"/>
    <property type="match status" value="1"/>
</dbReference>
<sequence>MIMPEEDCSLHEPSGRPTEKSSTGSKDDQSYYESALAAKLAAEDAAEDDRVEDGNTPTPSPPPELSAANVPWYKQKCRVISIAVVLAMVVAVAVVVPLALIQDGDKNDAVNSGAPEEPTSRKNPEREAAIAARLVLVTPGGNETLMEPSTPQYRALQWLVYDDEMELDPAADHLQQRYLLMVIHFPSTKYASVDSRQWGSAVHECEWDEVQCEDKMNLMYEYGQDGVAWTDDTPQRIVTGLTLRQRLGGQIHEELSLLSFLQYLDLENNKLVGSLPSHIYELHKLKTLFLSQNQLSNVDDIGEFKHLEHLSLSMNNFKGPLPASFESLKHLKTLDLHTNEFTGDLFQVINDFESLETIDVAFNDFSGTLSPLIGNMTNLTTILLGNNQFSGGIPEEIQFCKLLQDLSVEANHDLDGIIPAVLGQLTSLVFLNLSTCSFKGPLPASFGNLKKLKFLDVSFNNLDGALPKELGNATSLTTLGLAYNEFEGLIPSEFGSLTNLKELVIQNNNLKGVMPQEICTLRQEGILTSITASCDNIDCTCCDGSYCN</sequence>
<keyword evidence="1" id="KW-0433">Leucine-rich repeat</keyword>
<keyword evidence="7" id="KW-1185">Reference proteome</keyword>
<evidence type="ECO:0000256" key="3">
    <source>
        <dbReference type="ARBA" id="ARBA00023136"/>
    </source>
</evidence>
<dbReference type="AlphaFoldDB" id="A0AAD8YNN7"/>
<dbReference type="InterPro" id="IPR052595">
    <property type="entry name" value="LRRC69/RLP"/>
</dbReference>
<feature type="region of interest" description="Disordered" evidence="4">
    <location>
        <begin position="105"/>
        <end position="124"/>
    </location>
</feature>
<keyword evidence="5" id="KW-1133">Transmembrane helix</keyword>
<dbReference type="InterPro" id="IPR003591">
    <property type="entry name" value="Leu-rich_rpt_typical-subtyp"/>
</dbReference>
<accession>A0AAD8YNN7</accession>
<dbReference type="FunFam" id="3.80.10.10:FF:000095">
    <property type="entry name" value="LRR receptor-like serine/threonine-protein kinase GSO1"/>
    <property type="match status" value="1"/>
</dbReference>
<gene>
    <name evidence="6" type="ORF">QTG54_000644</name>
</gene>
<dbReference type="InterPro" id="IPR032675">
    <property type="entry name" value="LRR_dom_sf"/>
</dbReference>
<dbReference type="Proteomes" id="UP001224775">
    <property type="component" value="Unassembled WGS sequence"/>
</dbReference>
<keyword evidence="3 5" id="KW-0472">Membrane</keyword>
<dbReference type="SMART" id="SM00369">
    <property type="entry name" value="LRR_TYP"/>
    <property type="match status" value="5"/>
</dbReference>
<dbReference type="InterPro" id="IPR001611">
    <property type="entry name" value="Leu-rich_rpt"/>
</dbReference>
<keyword evidence="2" id="KW-0677">Repeat</keyword>
<protein>
    <submittedName>
        <fullName evidence="6">Leucine-rich repeat domain-containing protein</fullName>
    </submittedName>
</protein>
<reference evidence="6" key="1">
    <citation type="submission" date="2023-06" db="EMBL/GenBank/DDBJ databases">
        <title>Survivors Of The Sea: Transcriptome response of Skeletonema marinoi to long-term dormancy.</title>
        <authorList>
            <person name="Pinder M.I.M."/>
            <person name="Kourtchenko O."/>
            <person name="Robertson E.K."/>
            <person name="Larsson T."/>
            <person name="Maumus F."/>
            <person name="Osuna-Cruz C.M."/>
            <person name="Vancaester E."/>
            <person name="Stenow R."/>
            <person name="Vandepoele K."/>
            <person name="Ploug H."/>
            <person name="Bruchert V."/>
            <person name="Godhe A."/>
            <person name="Topel M."/>
        </authorList>
    </citation>
    <scope>NUCLEOTIDE SEQUENCE</scope>
    <source>
        <strain evidence="6">R05AC</strain>
    </source>
</reference>
<evidence type="ECO:0000256" key="5">
    <source>
        <dbReference type="SAM" id="Phobius"/>
    </source>
</evidence>
<dbReference type="EMBL" id="JATAAI010000001">
    <property type="protein sequence ID" value="KAK1748705.1"/>
    <property type="molecule type" value="Genomic_DNA"/>
</dbReference>
<proteinExistence type="predicted"/>
<dbReference type="Pfam" id="PF00560">
    <property type="entry name" value="LRR_1"/>
    <property type="match status" value="5"/>
</dbReference>
<name>A0AAD8YNN7_9STRA</name>
<organism evidence="6 7">
    <name type="scientific">Skeletonema marinoi</name>
    <dbReference type="NCBI Taxonomy" id="267567"/>
    <lineage>
        <taxon>Eukaryota</taxon>
        <taxon>Sar</taxon>
        <taxon>Stramenopiles</taxon>
        <taxon>Ochrophyta</taxon>
        <taxon>Bacillariophyta</taxon>
        <taxon>Coscinodiscophyceae</taxon>
        <taxon>Thalassiosirophycidae</taxon>
        <taxon>Thalassiosirales</taxon>
        <taxon>Skeletonemataceae</taxon>
        <taxon>Skeletonema</taxon>
        <taxon>Skeletonema marinoi-dohrnii complex</taxon>
    </lineage>
</organism>
<dbReference type="PANTHER" id="PTHR48057">
    <property type="entry name" value="LEUCINE-RICH REPEAT SERINE/THREONINE-PROTEIN KINASE 1"/>
    <property type="match status" value="1"/>
</dbReference>
<evidence type="ECO:0000256" key="4">
    <source>
        <dbReference type="SAM" id="MobiDB-lite"/>
    </source>
</evidence>
<evidence type="ECO:0000256" key="2">
    <source>
        <dbReference type="ARBA" id="ARBA00022737"/>
    </source>
</evidence>
<dbReference type="Gene3D" id="3.80.10.10">
    <property type="entry name" value="Ribonuclease Inhibitor"/>
    <property type="match status" value="2"/>
</dbReference>
<evidence type="ECO:0000313" key="7">
    <source>
        <dbReference type="Proteomes" id="UP001224775"/>
    </source>
</evidence>
<evidence type="ECO:0000313" key="6">
    <source>
        <dbReference type="EMBL" id="KAK1748705.1"/>
    </source>
</evidence>
<evidence type="ECO:0000256" key="1">
    <source>
        <dbReference type="ARBA" id="ARBA00022614"/>
    </source>
</evidence>
<keyword evidence="5" id="KW-0812">Transmembrane</keyword>
<dbReference type="Pfam" id="PF13855">
    <property type="entry name" value="LRR_8"/>
    <property type="match status" value="1"/>
</dbReference>